<feature type="compositionally biased region" description="Low complexity" evidence="1">
    <location>
        <begin position="10"/>
        <end position="22"/>
    </location>
</feature>
<evidence type="ECO:0000256" key="1">
    <source>
        <dbReference type="SAM" id="MobiDB-lite"/>
    </source>
</evidence>
<evidence type="ECO:0000313" key="2">
    <source>
        <dbReference type="EMBL" id="KAK1479230.1"/>
    </source>
</evidence>
<reference evidence="2" key="1">
    <citation type="submission" date="2016-11" db="EMBL/GenBank/DDBJ databases">
        <title>The genome sequence of Colletotrichum cuscutae.</title>
        <authorList>
            <person name="Baroncelli R."/>
        </authorList>
    </citation>
    <scope>NUCLEOTIDE SEQUENCE</scope>
    <source>
        <strain evidence="2">IMI 304802</strain>
    </source>
</reference>
<proteinExistence type="predicted"/>
<accession>A0AAI9VAQ5</accession>
<dbReference type="AlphaFoldDB" id="A0AAI9VAQ5"/>
<evidence type="ECO:0000313" key="3">
    <source>
        <dbReference type="Proteomes" id="UP001239213"/>
    </source>
</evidence>
<name>A0AAI9VAQ5_9PEZI</name>
<protein>
    <submittedName>
        <fullName evidence="2">Uncharacterized protein</fullName>
    </submittedName>
</protein>
<sequence>MASEQPTWMQQQPQAACWAQAAVPTKQVHNPANAKPQLTQPEKARDSAHPEIKYPPSRPLRLRASSPLRPFSVRERDKITRLELRSSHGPALTTAAGRGAEGGKGRARAGQKD</sequence>
<dbReference type="Proteomes" id="UP001239213">
    <property type="component" value="Unassembled WGS sequence"/>
</dbReference>
<feature type="compositionally biased region" description="Basic and acidic residues" evidence="1">
    <location>
        <begin position="42"/>
        <end position="52"/>
    </location>
</feature>
<keyword evidence="3" id="KW-1185">Reference proteome</keyword>
<organism evidence="2 3">
    <name type="scientific">Colletotrichum cuscutae</name>
    <dbReference type="NCBI Taxonomy" id="1209917"/>
    <lineage>
        <taxon>Eukaryota</taxon>
        <taxon>Fungi</taxon>
        <taxon>Dikarya</taxon>
        <taxon>Ascomycota</taxon>
        <taxon>Pezizomycotina</taxon>
        <taxon>Sordariomycetes</taxon>
        <taxon>Hypocreomycetidae</taxon>
        <taxon>Glomerellales</taxon>
        <taxon>Glomerellaceae</taxon>
        <taxon>Colletotrichum</taxon>
        <taxon>Colletotrichum acutatum species complex</taxon>
    </lineage>
</organism>
<feature type="compositionally biased region" description="Basic and acidic residues" evidence="1">
    <location>
        <begin position="72"/>
        <end position="86"/>
    </location>
</feature>
<dbReference type="EMBL" id="MPDP01000116">
    <property type="protein sequence ID" value="KAK1479230.1"/>
    <property type="molecule type" value="Genomic_DNA"/>
</dbReference>
<feature type="region of interest" description="Disordered" evidence="1">
    <location>
        <begin position="1"/>
        <end position="113"/>
    </location>
</feature>
<gene>
    <name evidence="2" type="ORF">CCUS01_16310</name>
</gene>
<comment type="caution">
    <text evidence="2">The sequence shown here is derived from an EMBL/GenBank/DDBJ whole genome shotgun (WGS) entry which is preliminary data.</text>
</comment>